<sequence length="39" mass="4273">MHLAVDINLHEIIVAELSALNVTDGKALRTFTQIDAPKN</sequence>
<dbReference type="KEGG" id="elux:BTN50_0759"/>
<reference evidence="2" key="1">
    <citation type="submission" date="2017-04" db="EMBL/GenBank/DDBJ databases">
        <title>Genome evolution of the luminous symbionts of deep sea anglerfish.</title>
        <authorList>
            <person name="Hendry T.A."/>
        </authorList>
    </citation>
    <scope>NUCLEOTIDE SEQUENCE [LARGE SCALE GENOMIC DNA]</scope>
</reference>
<accession>A0A291B8G3</accession>
<proteinExistence type="predicted"/>
<organism evidence="1 2">
    <name type="scientific">Candidatus Enterovibrio altilux</name>
    <dbReference type="NCBI Taxonomy" id="1927128"/>
    <lineage>
        <taxon>Bacteria</taxon>
        <taxon>Pseudomonadati</taxon>
        <taxon>Pseudomonadota</taxon>
        <taxon>Gammaproteobacteria</taxon>
        <taxon>Vibrionales</taxon>
        <taxon>Vibrionaceae</taxon>
        <taxon>Enterovibrio</taxon>
    </lineage>
</organism>
<keyword evidence="2" id="KW-1185">Reference proteome</keyword>
<protein>
    <recommendedName>
        <fullName evidence="3">Mobile element protein</fullName>
    </recommendedName>
</protein>
<dbReference type="Proteomes" id="UP000218160">
    <property type="component" value="Chromosome 1"/>
</dbReference>
<evidence type="ECO:0000313" key="1">
    <source>
        <dbReference type="EMBL" id="ATF09273.1"/>
    </source>
</evidence>
<evidence type="ECO:0000313" key="2">
    <source>
        <dbReference type="Proteomes" id="UP000218160"/>
    </source>
</evidence>
<dbReference type="AlphaFoldDB" id="A0A291B8G3"/>
<dbReference type="EMBL" id="CP020660">
    <property type="protein sequence ID" value="ATF09273.1"/>
    <property type="molecule type" value="Genomic_DNA"/>
</dbReference>
<name>A0A291B8G3_9GAMM</name>
<gene>
    <name evidence="1" type="ORF">BTN50_0759</name>
</gene>
<evidence type="ECO:0008006" key="3">
    <source>
        <dbReference type="Google" id="ProtNLM"/>
    </source>
</evidence>